<comment type="caution">
    <text evidence="3">The sequence shown here is derived from an EMBL/GenBank/DDBJ whole genome shotgun (WGS) entry which is preliminary data.</text>
</comment>
<keyword evidence="4" id="KW-1185">Reference proteome</keyword>
<protein>
    <recommendedName>
        <fullName evidence="2">PPM-type phosphatase domain-containing protein</fullName>
    </recommendedName>
</protein>
<evidence type="ECO:0000313" key="4">
    <source>
        <dbReference type="Proteomes" id="UP000824120"/>
    </source>
</evidence>
<dbReference type="PANTHER" id="PTHR13832:SF667">
    <property type="entry name" value="PROTEIN PHOSPHATASE 2C 14-RELATED"/>
    <property type="match status" value="1"/>
</dbReference>
<dbReference type="Gene3D" id="3.60.40.10">
    <property type="entry name" value="PPM-type phosphatase domain"/>
    <property type="match status" value="1"/>
</dbReference>
<dbReference type="Proteomes" id="UP000824120">
    <property type="component" value="Chromosome 4"/>
</dbReference>
<dbReference type="InterPro" id="IPR001932">
    <property type="entry name" value="PPM-type_phosphatase-like_dom"/>
</dbReference>
<dbReference type="OrthoDB" id="10264738at2759"/>
<dbReference type="InterPro" id="IPR036457">
    <property type="entry name" value="PPM-type-like_dom_sf"/>
</dbReference>
<evidence type="ECO:0000313" key="3">
    <source>
        <dbReference type="EMBL" id="KAG5610736.1"/>
    </source>
</evidence>
<feature type="compositionally biased region" description="Basic and acidic residues" evidence="1">
    <location>
        <begin position="169"/>
        <end position="187"/>
    </location>
</feature>
<feature type="region of interest" description="Disordered" evidence="1">
    <location>
        <begin position="169"/>
        <end position="191"/>
    </location>
</feature>
<gene>
    <name evidence="3" type="ORF">H5410_022017</name>
</gene>
<dbReference type="SUPFAM" id="SSF81606">
    <property type="entry name" value="PP2C-like"/>
    <property type="match status" value="1"/>
</dbReference>
<dbReference type="PANTHER" id="PTHR13832">
    <property type="entry name" value="PROTEIN PHOSPHATASE 2C"/>
    <property type="match status" value="1"/>
</dbReference>
<proteinExistence type="predicted"/>
<organism evidence="3 4">
    <name type="scientific">Solanum commersonii</name>
    <name type="common">Commerson's wild potato</name>
    <name type="synonym">Commerson's nightshade</name>
    <dbReference type="NCBI Taxonomy" id="4109"/>
    <lineage>
        <taxon>Eukaryota</taxon>
        <taxon>Viridiplantae</taxon>
        <taxon>Streptophyta</taxon>
        <taxon>Embryophyta</taxon>
        <taxon>Tracheophyta</taxon>
        <taxon>Spermatophyta</taxon>
        <taxon>Magnoliopsida</taxon>
        <taxon>eudicotyledons</taxon>
        <taxon>Gunneridae</taxon>
        <taxon>Pentapetalae</taxon>
        <taxon>asterids</taxon>
        <taxon>lamiids</taxon>
        <taxon>Solanales</taxon>
        <taxon>Solanaceae</taxon>
        <taxon>Solanoideae</taxon>
        <taxon>Solaneae</taxon>
        <taxon>Solanum</taxon>
    </lineage>
</organism>
<name>A0A9J5ZFX8_SOLCO</name>
<feature type="domain" description="PPM-type phosphatase" evidence="2">
    <location>
        <begin position="3"/>
        <end position="232"/>
    </location>
</feature>
<dbReference type="PROSITE" id="PS51746">
    <property type="entry name" value="PPM_2"/>
    <property type="match status" value="1"/>
</dbReference>
<dbReference type="EMBL" id="JACXVP010000004">
    <property type="protein sequence ID" value="KAG5610736.1"/>
    <property type="molecule type" value="Genomic_DNA"/>
</dbReference>
<evidence type="ECO:0000256" key="1">
    <source>
        <dbReference type="SAM" id="MobiDB-lite"/>
    </source>
</evidence>
<dbReference type="AlphaFoldDB" id="A0A9J5ZFX8"/>
<sequence length="232" mass="26030">MGPSGLKTMRGVVVRAVQGGRDAGFMHGGMKRVENEKKVVKRGYGDLGSGACCVTVLIEGKEIIISNFGDYKVVLCINGVAEALTRDHRAEREDERENRENKGGYEELHKGGWRVHGLLTVSQSIGDVHLKDWVPAEPDTKTVTLTPDMEYLVLASDEFEAKHEHYMAKRNKTTEKTKKKSHEDRRMASTSPKVLRVAKQFRKAVLYRPMIQNAKILKANLKGDEADQMVDH</sequence>
<accession>A0A9J5ZFX8</accession>
<dbReference type="CDD" id="cd00143">
    <property type="entry name" value="PP2Cc"/>
    <property type="match status" value="1"/>
</dbReference>
<dbReference type="Pfam" id="PF00481">
    <property type="entry name" value="PP2C"/>
    <property type="match status" value="1"/>
</dbReference>
<dbReference type="SMART" id="SM00332">
    <property type="entry name" value="PP2Cc"/>
    <property type="match status" value="1"/>
</dbReference>
<dbReference type="GO" id="GO:0004722">
    <property type="term" value="F:protein serine/threonine phosphatase activity"/>
    <property type="evidence" value="ECO:0007669"/>
    <property type="project" value="InterPro"/>
</dbReference>
<reference evidence="3 4" key="1">
    <citation type="submission" date="2020-09" db="EMBL/GenBank/DDBJ databases">
        <title>De no assembly of potato wild relative species, Solanum commersonii.</title>
        <authorList>
            <person name="Cho K."/>
        </authorList>
    </citation>
    <scope>NUCLEOTIDE SEQUENCE [LARGE SCALE GENOMIC DNA]</scope>
    <source>
        <strain evidence="3">LZ3.2</strain>
        <tissue evidence="3">Leaf</tissue>
    </source>
</reference>
<dbReference type="InterPro" id="IPR015655">
    <property type="entry name" value="PP2C"/>
</dbReference>
<evidence type="ECO:0000259" key="2">
    <source>
        <dbReference type="PROSITE" id="PS51746"/>
    </source>
</evidence>